<name>A0A318YXM1_ASPNB</name>
<keyword evidence="5 11" id="KW-0732">Signal</keyword>
<feature type="chain" id="PRO_5016237885" description="Alpha-galactosidase" evidence="11">
    <location>
        <begin position="27"/>
        <end position="408"/>
    </location>
</feature>
<dbReference type="InterPro" id="IPR013785">
    <property type="entry name" value="Aldolase_TIM"/>
</dbReference>
<dbReference type="GO" id="GO:0004557">
    <property type="term" value="F:alpha-galactosidase activity"/>
    <property type="evidence" value="ECO:0007669"/>
    <property type="project" value="UniProtKB-EC"/>
</dbReference>
<dbReference type="Gene3D" id="2.60.40.1180">
    <property type="entry name" value="Golgi alpha-mannosidase II"/>
    <property type="match status" value="1"/>
</dbReference>
<evidence type="ECO:0000256" key="10">
    <source>
        <dbReference type="RuleBase" id="RU361168"/>
    </source>
</evidence>
<comment type="function">
    <text evidence="2">Hydrolyzes a variety of simple alpha-D-galactoside as well as more complex molecules such as oligosaccharides and polysaccharides.</text>
</comment>
<accession>A0A318YXM1</accession>
<dbReference type="InterPro" id="IPR013780">
    <property type="entry name" value="Glyco_hydro_b"/>
</dbReference>
<dbReference type="PANTHER" id="PTHR11452:SF87">
    <property type="entry name" value="ALPHA-GALACTOSIDASE"/>
    <property type="match status" value="1"/>
</dbReference>
<sequence>MGRNYRLFSSRLAIVAILTFVHSVLGGTSLAQKPQMGWNSWNAFKATVNYTIVQDFMERFDTLGLKEAGYEYVLLDDGWVSYNRTSKGYLQANATSFPKGIEALAEEVHAKGLKLGLYGDSGHYTCAWRPGSWGYEERDAQTFADWGVDYLKYDNCGGFQSMTEAPQIRFGAMKNALALSGRDIFYSVCGWGYQFPWHWGGDIGHSYRMSGDITTSFTNETECQCKTAYCLNTGYADCSVLTIINKMKEISQYQTQGHWLDMDMLEVGNANFTLNQQQTQFAFWAALKSPLIIGADLSKLSNDSLAVLTNEAIISVNQDALGEPVTYREAHNKEGLFQVWAGNVEGGYVVLLLNEKSYSQTASLSFASLGLGSPQKVVELWSGKTLQNANTFNGTLGSYQTLVFRVQT</sequence>
<dbReference type="SUPFAM" id="SSF51011">
    <property type="entry name" value="Glycosyl hydrolase domain"/>
    <property type="match status" value="1"/>
</dbReference>
<keyword evidence="7 10" id="KW-1015">Disulfide bond</keyword>
<dbReference type="SUPFAM" id="SSF51445">
    <property type="entry name" value="(Trans)glycosidases"/>
    <property type="match status" value="1"/>
</dbReference>
<keyword evidence="8" id="KW-0325">Glycoprotein</keyword>
<evidence type="ECO:0000259" key="12">
    <source>
        <dbReference type="Pfam" id="PF17801"/>
    </source>
</evidence>
<evidence type="ECO:0000256" key="3">
    <source>
        <dbReference type="ARBA" id="ARBA00009743"/>
    </source>
</evidence>
<evidence type="ECO:0000313" key="14">
    <source>
        <dbReference type="Proteomes" id="UP000247647"/>
    </source>
</evidence>
<keyword evidence="14" id="KW-1185">Reference proteome</keyword>
<proteinExistence type="inferred from homology"/>
<dbReference type="FunFam" id="3.20.20.70:FF:000286">
    <property type="entry name" value="Alpha-galactosidase"/>
    <property type="match status" value="1"/>
</dbReference>
<evidence type="ECO:0000256" key="4">
    <source>
        <dbReference type="ARBA" id="ARBA00012755"/>
    </source>
</evidence>
<feature type="domain" description="Alpha galactosidase C-terminal" evidence="12">
    <location>
        <begin position="335"/>
        <end position="406"/>
    </location>
</feature>
<dbReference type="OrthoDB" id="5795902at2759"/>
<evidence type="ECO:0000256" key="8">
    <source>
        <dbReference type="ARBA" id="ARBA00023180"/>
    </source>
</evidence>
<dbReference type="Proteomes" id="UP000247647">
    <property type="component" value="Unassembled WGS sequence"/>
</dbReference>
<dbReference type="PANTHER" id="PTHR11452">
    <property type="entry name" value="ALPHA-GALACTOSIDASE/ALPHA-N-ACETYLGALACTOSAMINIDASE"/>
    <property type="match status" value="1"/>
</dbReference>
<comment type="similarity">
    <text evidence="3 10">Belongs to the glycosyl hydrolase 27 family.</text>
</comment>
<dbReference type="PRINTS" id="PR00740">
    <property type="entry name" value="GLHYDRLASE27"/>
</dbReference>
<evidence type="ECO:0000256" key="6">
    <source>
        <dbReference type="ARBA" id="ARBA00022801"/>
    </source>
</evidence>
<dbReference type="InterPro" id="IPR041233">
    <property type="entry name" value="Melibiase_C"/>
</dbReference>
<dbReference type="EC" id="3.2.1.22" evidence="4 10"/>
<dbReference type="RefSeq" id="XP_025484205.1">
    <property type="nucleotide sequence ID" value="XM_025628079.1"/>
</dbReference>
<evidence type="ECO:0000256" key="9">
    <source>
        <dbReference type="ARBA" id="ARBA00023295"/>
    </source>
</evidence>
<gene>
    <name evidence="13" type="ORF">BO87DRAFT_443126</name>
</gene>
<dbReference type="Pfam" id="PF17801">
    <property type="entry name" value="Melibiase_C"/>
    <property type="match status" value="1"/>
</dbReference>
<dbReference type="GO" id="GO:0005975">
    <property type="term" value="P:carbohydrate metabolic process"/>
    <property type="evidence" value="ECO:0007669"/>
    <property type="project" value="InterPro"/>
</dbReference>
<evidence type="ECO:0000256" key="1">
    <source>
        <dbReference type="ARBA" id="ARBA00001255"/>
    </source>
</evidence>
<dbReference type="CDD" id="cd14792">
    <property type="entry name" value="GH27"/>
    <property type="match status" value="1"/>
</dbReference>
<dbReference type="EMBL" id="KZ821447">
    <property type="protein sequence ID" value="PYH38727.1"/>
    <property type="molecule type" value="Genomic_DNA"/>
</dbReference>
<dbReference type="AlphaFoldDB" id="A0A318YXM1"/>
<dbReference type="InterPro" id="IPR002241">
    <property type="entry name" value="Glyco_hydro_27"/>
</dbReference>
<keyword evidence="6 10" id="KW-0378">Hydrolase</keyword>
<evidence type="ECO:0000256" key="11">
    <source>
        <dbReference type="SAM" id="SignalP"/>
    </source>
</evidence>
<comment type="catalytic activity">
    <reaction evidence="1 10">
        <text>Hydrolysis of terminal, non-reducing alpha-D-galactose residues in alpha-D-galactosides, including galactose oligosaccharides, galactomannans and galactolipids.</text>
        <dbReference type="EC" id="3.2.1.22"/>
    </reaction>
</comment>
<feature type="signal peptide" evidence="11">
    <location>
        <begin position="1"/>
        <end position="26"/>
    </location>
</feature>
<evidence type="ECO:0000256" key="2">
    <source>
        <dbReference type="ARBA" id="ARBA00003969"/>
    </source>
</evidence>
<dbReference type="Pfam" id="PF16499">
    <property type="entry name" value="Melibiase_2"/>
    <property type="match status" value="1"/>
</dbReference>
<protein>
    <recommendedName>
        <fullName evidence="4 10">Alpha-galactosidase</fullName>
        <ecNumber evidence="4 10">3.2.1.22</ecNumber>
    </recommendedName>
    <alternativeName>
        <fullName evidence="10">Melibiase</fullName>
    </alternativeName>
</protein>
<evidence type="ECO:0000256" key="7">
    <source>
        <dbReference type="ARBA" id="ARBA00023157"/>
    </source>
</evidence>
<evidence type="ECO:0000313" key="13">
    <source>
        <dbReference type="EMBL" id="PYH38727.1"/>
    </source>
</evidence>
<reference evidence="13" key="1">
    <citation type="submission" date="2016-12" db="EMBL/GenBank/DDBJ databases">
        <title>The genomes of Aspergillus section Nigri reveals drivers in fungal speciation.</title>
        <authorList>
            <consortium name="DOE Joint Genome Institute"/>
            <person name="Vesth T.C."/>
            <person name="Nybo J."/>
            <person name="Theobald S."/>
            <person name="Brandl J."/>
            <person name="Frisvad J.C."/>
            <person name="Nielsen K.F."/>
            <person name="Lyhne E.K."/>
            <person name="Kogle M.E."/>
            <person name="Kuo A."/>
            <person name="Riley R."/>
            <person name="Clum A."/>
            <person name="Nolan M."/>
            <person name="Lipzen A."/>
            <person name="Salamov A."/>
            <person name="Henrissat B."/>
            <person name="Wiebenga A."/>
            <person name="De Vries R.P."/>
            <person name="Grigoriev I.V."/>
            <person name="Mortensen U.H."/>
            <person name="Andersen M.R."/>
            <person name="Baker S.E."/>
        </authorList>
    </citation>
    <scope>NUCLEOTIDE SEQUENCE [LARGE SCALE GENOMIC DNA]</scope>
    <source>
        <strain evidence="13">CBS 115656</strain>
    </source>
</reference>
<dbReference type="GeneID" id="37130535"/>
<keyword evidence="9 10" id="KW-0326">Glycosidase</keyword>
<organism evidence="13 14">
    <name type="scientific">Aspergillus neoniger (strain CBS 115656)</name>
    <dbReference type="NCBI Taxonomy" id="1448310"/>
    <lineage>
        <taxon>Eukaryota</taxon>
        <taxon>Fungi</taxon>
        <taxon>Dikarya</taxon>
        <taxon>Ascomycota</taxon>
        <taxon>Pezizomycotina</taxon>
        <taxon>Eurotiomycetes</taxon>
        <taxon>Eurotiomycetidae</taxon>
        <taxon>Eurotiales</taxon>
        <taxon>Aspergillaceae</taxon>
        <taxon>Aspergillus</taxon>
        <taxon>Aspergillus subgen. Circumdati</taxon>
    </lineage>
</organism>
<evidence type="ECO:0000256" key="5">
    <source>
        <dbReference type="ARBA" id="ARBA00022729"/>
    </source>
</evidence>
<dbReference type="Gene3D" id="3.20.20.70">
    <property type="entry name" value="Aldolase class I"/>
    <property type="match status" value="1"/>
</dbReference>
<dbReference type="InterPro" id="IPR017853">
    <property type="entry name" value="GH"/>
</dbReference>